<dbReference type="EMBL" id="JAYMYR010000001">
    <property type="protein sequence ID" value="KAK7382341.1"/>
    <property type="molecule type" value="Genomic_DNA"/>
</dbReference>
<reference evidence="1 2" key="1">
    <citation type="submission" date="2024-01" db="EMBL/GenBank/DDBJ databases">
        <title>The genomes of 5 underutilized Papilionoideae crops provide insights into root nodulation and disease resistanc.</title>
        <authorList>
            <person name="Jiang F."/>
        </authorList>
    </citation>
    <scope>NUCLEOTIDE SEQUENCE [LARGE SCALE GENOMIC DNA]</scope>
    <source>
        <strain evidence="1">JINMINGXINNONG_FW02</strain>
        <tissue evidence="1">Leaves</tissue>
    </source>
</reference>
<comment type="caution">
    <text evidence="1">The sequence shown here is derived from an EMBL/GenBank/DDBJ whole genome shotgun (WGS) entry which is preliminary data.</text>
</comment>
<name>A0AAN9RQS3_PHACN</name>
<dbReference type="AlphaFoldDB" id="A0AAN9RQS3"/>
<proteinExistence type="predicted"/>
<keyword evidence="2" id="KW-1185">Reference proteome</keyword>
<dbReference type="Proteomes" id="UP001374584">
    <property type="component" value="Unassembled WGS sequence"/>
</dbReference>
<gene>
    <name evidence="1" type="ORF">VNO80_01192</name>
</gene>
<evidence type="ECO:0000313" key="1">
    <source>
        <dbReference type="EMBL" id="KAK7382341.1"/>
    </source>
</evidence>
<protein>
    <submittedName>
        <fullName evidence="1">Uncharacterized protein</fullName>
    </submittedName>
</protein>
<organism evidence="1 2">
    <name type="scientific">Phaseolus coccineus</name>
    <name type="common">Scarlet runner bean</name>
    <name type="synonym">Phaseolus multiflorus</name>
    <dbReference type="NCBI Taxonomy" id="3886"/>
    <lineage>
        <taxon>Eukaryota</taxon>
        <taxon>Viridiplantae</taxon>
        <taxon>Streptophyta</taxon>
        <taxon>Embryophyta</taxon>
        <taxon>Tracheophyta</taxon>
        <taxon>Spermatophyta</taxon>
        <taxon>Magnoliopsida</taxon>
        <taxon>eudicotyledons</taxon>
        <taxon>Gunneridae</taxon>
        <taxon>Pentapetalae</taxon>
        <taxon>rosids</taxon>
        <taxon>fabids</taxon>
        <taxon>Fabales</taxon>
        <taxon>Fabaceae</taxon>
        <taxon>Papilionoideae</taxon>
        <taxon>50 kb inversion clade</taxon>
        <taxon>NPAAA clade</taxon>
        <taxon>indigoferoid/millettioid clade</taxon>
        <taxon>Phaseoleae</taxon>
        <taxon>Phaseolus</taxon>
    </lineage>
</organism>
<accession>A0AAN9RQS3</accession>
<evidence type="ECO:0000313" key="2">
    <source>
        <dbReference type="Proteomes" id="UP001374584"/>
    </source>
</evidence>
<sequence length="69" mass="8140">MIPLQYVAEIRDPFTKERHWLDLVVEDLSHDIIAHSHSESKFGDGRARNLVWNVRTVNEKTKNKVKENQ</sequence>